<dbReference type="AlphaFoldDB" id="A0A7C3C0S4"/>
<keyword evidence="2 6" id="KW-0698">rRNA processing</keyword>
<keyword evidence="3 6" id="KW-0489">Methyltransferase</keyword>
<dbReference type="Pfam" id="PF02527">
    <property type="entry name" value="GidB"/>
    <property type="match status" value="1"/>
</dbReference>
<dbReference type="EC" id="2.1.1.170" evidence="6"/>
<comment type="similarity">
    <text evidence="6">Belongs to the methyltransferase superfamily. RNA methyltransferase RsmG family.</text>
</comment>
<dbReference type="Gene3D" id="3.40.50.150">
    <property type="entry name" value="Vaccinia Virus protein VP39"/>
    <property type="match status" value="1"/>
</dbReference>
<comment type="function">
    <text evidence="6">Specifically methylates the N7 position of guanine in position 527 of 16S rRNA.</text>
</comment>
<feature type="binding site" evidence="6">
    <location>
        <position position="78"/>
    </location>
    <ligand>
        <name>S-adenosyl-L-methionine</name>
        <dbReference type="ChEBI" id="CHEBI:59789"/>
    </ligand>
</feature>
<gene>
    <name evidence="6 7" type="primary">rsmG</name>
    <name evidence="7" type="ORF">ENJ46_00020</name>
</gene>
<sequence>MDKDKQAFADHKNVSRETFSLYEQWYNLLTHWNNKINLVSSATIQNFWLRHALDSFQIVTCASDMTTRWLDMGSGGGFPGLAVAISLKERGIKRGDAHGVVLVESNGKKCNFLRTVIRELDLPAHVLQARVESLGVDHKQTPVFDGKPAQVITARAFAPLIKLCEYSAPIMGVDTICVFPKGRTWQSEVDEARRTWDFDLDTAHSQTDEGAKILILKNLTQRDVKVTNNE</sequence>
<evidence type="ECO:0000256" key="1">
    <source>
        <dbReference type="ARBA" id="ARBA00022490"/>
    </source>
</evidence>
<dbReference type="InterPro" id="IPR029063">
    <property type="entry name" value="SAM-dependent_MTases_sf"/>
</dbReference>
<feature type="binding site" evidence="6">
    <location>
        <begin position="131"/>
        <end position="132"/>
    </location>
    <ligand>
        <name>S-adenosyl-L-methionine</name>
        <dbReference type="ChEBI" id="CHEBI:59789"/>
    </ligand>
</feature>
<dbReference type="NCBIfam" id="TIGR00138">
    <property type="entry name" value="rsmG_gidB"/>
    <property type="match status" value="1"/>
</dbReference>
<reference evidence="7" key="1">
    <citation type="journal article" date="2020" name="mSystems">
        <title>Genome- and Community-Level Interaction Insights into Carbon Utilization and Element Cycling Functions of Hydrothermarchaeota in Hydrothermal Sediment.</title>
        <authorList>
            <person name="Zhou Z."/>
            <person name="Liu Y."/>
            <person name="Xu W."/>
            <person name="Pan J."/>
            <person name="Luo Z.H."/>
            <person name="Li M."/>
        </authorList>
    </citation>
    <scope>NUCLEOTIDE SEQUENCE [LARGE SCALE GENOMIC DNA]</scope>
    <source>
        <strain evidence="7">HyVt-489</strain>
    </source>
</reference>
<dbReference type="SUPFAM" id="SSF53335">
    <property type="entry name" value="S-adenosyl-L-methionine-dependent methyltransferases"/>
    <property type="match status" value="1"/>
</dbReference>
<evidence type="ECO:0000256" key="6">
    <source>
        <dbReference type="HAMAP-Rule" id="MF_00074"/>
    </source>
</evidence>
<dbReference type="PIRSF" id="PIRSF003078">
    <property type="entry name" value="GidB"/>
    <property type="match status" value="1"/>
</dbReference>
<evidence type="ECO:0000256" key="4">
    <source>
        <dbReference type="ARBA" id="ARBA00022679"/>
    </source>
</evidence>
<evidence type="ECO:0000256" key="2">
    <source>
        <dbReference type="ARBA" id="ARBA00022552"/>
    </source>
</evidence>
<keyword evidence="1 6" id="KW-0963">Cytoplasm</keyword>
<dbReference type="GO" id="GO:0005829">
    <property type="term" value="C:cytosol"/>
    <property type="evidence" value="ECO:0007669"/>
    <property type="project" value="TreeGrafter"/>
</dbReference>
<comment type="catalytic activity">
    <reaction evidence="6">
        <text>guanosine(527) in 16S rRNA + S-adenosyl-L-methionine = N(7)-methylguanosine(527) in 16S rRNA + S-adenosyl-L-homocysteine</text>
        <dbReference type="Rhea" id="RHEA:42732"/>
        <dbReference type="Rhea" id="RHEA-COMP:10209"/>
        <dbReference type="Rhea" id="RHEA-COMP:10210"/>
        <dbReference type="ChEBI" id="CHEBI:57856"/>
        <dbReference type="ChEBI" id="CHEBI:59789"/>
        <dbReference type="ChEBI" id="CHEBI:74269"/>
        <dbReference type="ChEBI" id="CHEBI:74480"/>
        <dbReference type="EC" id="2.1.1.170"/>
    </reaction>
</comment>
<dbReference type="PANTHER" id="PTHR31760">
    <property type="entry name" value="S-ADENOSYL-L-METHIONINE-DEPENDENT METHYLTRANSFERASES SUPERFAMILY PROTEIN"/>
    <property type="match status" value="1"/>
</dbReference>
<feature type="binding site" evidence="6">
    <location>
        <position position="73"/>
    </location>
    <ligand>
        <name>S-adenosyl-L-methionine</name>
        <dbReference type="ChEBI" id="CHEBI:59789"/>
    </ligand>
</feature>
<evidence type="ECO:0000256" key="5">
    <source>
        <dbReference type="ARBA" id="ARBA00022691"/>
    </source>
</evidence>
<dbReference type="GO" id="GO:0070043">
    <property type="term" value="F:rRNA (guanine-N7-)-methyltransferase activity"/>
    <property type="evidence" value="ECO:0007669"/>
    <property type="project" value="UniProtKB-UniRule"/>
</dbReference>
<comment type="caution">
    <text evidence="7">The sequence shown here is derived from an EMBL/GenBank/DDBJ whole genome shotgun (WGS) entry which is preliminary data.</text>
</comment>
<dbReference type="Proteomes" id="UP000886042">
    <property type="component" value="Unassembled WGS sequence"/>
</dbReference>
<protein>
    <recommendedName>
        <fullName evidence="6">Ribosomal RNA small subunit methyltransferase G</fullName>
        <ecNumber evidence="6">2.1.1.170</ecNumber>
    </recommendedName>
    <alternativeName>
        <fullName evidence="6">16S rRNA 7-methylguanosine methyltransferase</fullName>
        <shortName evidence="6">16S rRNA m7G methyltransferase</shortName>
    </alternativeName>
</protein>
<name>A0A7C3C0S4_9PROT</name>
<organism evidence="7">
    <name type="scientific">Hellea balneolensis</name>
    <dbReference type="NCBI Taxonomy" id="287478"/>
    <lineage>
        <taxon>Bacteria</taxon>
        <taxon>Pseudomonadati</taxon>
        <taxon>Pseudomonadota</taxon>
        <taxon>Alphaproteobacteria</taxon>
        <taxon>Maricaulales</taxon>
        <taxon>Robiginitomaculaceae</taxon>
        <taxon>Hellea</taxon>
    </lineage>
</organism>
<evidence type="ECO:0000313" key="7">
    <source>
        <dbReference type="EMBL" id="HFB54279.1"/>
    </source>
</evidence>
<feature type="binding site" evidence="6">
    <location>
        <position position="155"/>
    </location>
    <ligand>
        <name>S-adenosyl-L-methionine</name>
        <dbReference type="ChEBI" id="CHEBI:59789"/>
    </ligand>
</feature>
<dbReference type="EMBL" id="DRMN01000001">
    <property type="protein sequence ID" value="HFB54279.1"/>
    <property type="molecule type" value="Genomic_DNA"/>
</dbReference>
<dbReference type="HAMAP" id="MF_00074">
    <property type="entry name" value="16SrRNA_methyltr_G"/>
    <property type="match status" value="1"/>
</dbReference>
<keyword evidence="5 6" id="KW-0949">S-adenosyl-L-methionine</keyword>
<comment type="subcellular location">
    <subcellularLocation>
        <location evidence="6">Cytoplasm</location>
    </subcellularLocation>
</comment>
<comment type="caution">
    <text evidence="6">Lacks conserved residue(s) required for the propagation of feature annotation.</text>
</comment>
<dbReference type="InterPro" id="IPR003682">
    <property type="entry name" value="rRNA_ssu_MeTfrase_G"/>
</dbReference>
<keyword evidence="4 6" id="KW-0808">Transferase</keyword>
<proteinExistence type="inferred from homology"/>
<dbReference type="PANTHER" id="PTHR31760:SF0">
    <property type="entry name" value="S-ADENOSYL-L-METHIONINE-DEPENDENT METHYLTRANSFERASES SUPERFAMILY PROTEIN"/>
    <property type="match status" value="1"/>
</dbReference>
<evidence type="ECO:0000256" key="3">
    <source>
        <dbReference type="ARBA" id="ARBA00022603"/>
    </source>
</evidence>
<accession>A0A7C3C0S4</accession>